<dbReference type="RefSeq" id="WP_166585689.1">
    <property type="nucleotide sequence ID" value="NZ_WWEO01000042.1"/>
</dbReference>
<proteinExistence type="predicted"/>
<accession>A0A965ZGK8</accession>
<feature type="domain" description="ABC transporter" evidence="4">
    <location>
        <begin position="1"/>
        <end position="234"/>
    </location>
</feature>
<gene>
    <name evidence="5" type="ORF">GSY63_10080</name>
</gene>
<name>A0A965ZGK8_9SPHI</name>
<reference evidence="5" key="2">
    <citation type="submission" date="2020-10" db="EMBL/GenBank/DDBJ databases">
        <title>Mucilaginibacter sp. nov., isolated from soil.</title>
        <authorList>
            <person name="Jeon C.O."/>
        </authorList>
    </citation>
    <scope>NUCLEOTIDE SEQUENCE</scope>
    <source>
        <strain evidence="5">R11</strain>
    </source>
</reference>
<dbReference type="Gene3D" id="3.40.50.300">
    <property type="entry name" value="P-loop containing nucleotide triphosphate hydrolases"/>
    <property type="match status" value="1"/>
</dbReference>
<dbReference type="PROSITE" id="PS00211">
    <property type="entry name" value="ABC_TRANSPORTER_1"/>
    <property type="match status" value="1"/>
</dbReference>
<dbReference type="Proteomes" id="UP000638732">
    <property type="component" value="Unassembled WGS sequence"/>
</dbReference>
<keyword evidence="1" id="KW-0813">Transport</keyword>
<dbReference type="PANTHER" id="PTHR42781:SF4">
    <property type="entry name" value="SPERMIDINE_PUTRESCINE IMPORT ATP-BINDING PROTEIN POTA"/>
    <property type="match status" value="1"/>
</dbReference>
<dbReference type="Pfam" id="PF00005">
    <property type="entry name" value="ABC_tran"/>
    <property type="match status" value="1"/>
</dbReference>
<evidence type="ECO:0000313" key="6">
    <source>
        <dbReference type="Proteomes" id="UP000638732"/>
    </source>
</evidence>
<evidence type="ECO:0000256" key="3">
    <source>
        <dbReference type="ARBA" id="ARBA00022840"/>
    </source>
</evidence>
<sequence length="279" mass="30576">MISISIRKKLNMAGGPADLVVDAELPLQNITALYGPSGSGKTSLLKIIAGLTQPDEGFIQVNNEVWLDTKNKINLPPQKRNIGFVFQDYALFPNMTVEGNLRYACSKNVDEELVKHLLVVTGLTAFANHKPATLSGGQKQRVALARALVRKPSLLLLDEPLSALDNETRLQLQQELLQFQKEYKFSALLVSHDIAEIYQLAKSVISIDGGKVLKVGRPAEVFGFATNAGQINLIGQIVSIDNEMMEVLADQRLYQLKYVEGLSVGDKVCLAFADVKKIG</sequence>
<dbReference type="InterPro" id="IPR017871">
    <property type="entry name" value="ABC_transporter-like_CS"/>
</dbReference>
<comment type="caution">
    <text evidence="5">The sequence shown here is derived from an EMBL/GenBank/DDBJ whole genome shotgun (WGS) entry which is preliminary data.</text>
</comment>
<dbReference type="SUPFAM" id="SSF52540">
    <property type="entry name" value="P-loop containing nucleoside triphosphate hydrolases"/>
    <property type="match status" value="1"/>
</dbReference>
<dbReference type="GO" id="GO:0005524">
    <property type="term" value="F:ATP binding"/>
    <property type="evidence" value="ECO:0007669"/>
    <property type="project" value="UniProtKB-KW"/>
</dbReference>
<organism evidence="5 6">
    <name type="scientific">Mucilaginibacter agri</name>
    <dbReference type="NCBI Taxonomy" id="2695265"/>
    <lineage>
        <taxon>Bacteria</taxon>
        <taxon>Pseudomonadati</taxon>
        <taxon>Bacteroidota</taxon>
        <taxon>Sphingobacteriia</taxon>
        <taxon>Sphingobacteriales</taxon>
        <taxon>Sphingobacteriaceae</taxon>
        <taxon>Mucilaginibacter</taxon>
    </lineage>
</organism>
<dbReference type="GO" id="GO:0016887">
    <property type="term" value="F:ATP hydrolysis activity"/>
    <property type="evidence" value="ECO:0007669"/>
    <property type="project" value="InterPro"/>
</dbReference>
<dbReference type="EMBL" id="WWEO01000042">
    <property type="protein sequence ID" value="NCD69702.1"/>
    <property type="molecule type" value="Genomic_DNA"/>
</dbReference>
<dbReference type="InterPro" id="IPR003593">
    <property type="entry name" value="AAA+_ATPase"/>
</dbReference>
<dbReference type="SMART" id="SM00382">
    <property type="entry name" value="AAA"/>
    <property type="match status" value="1"/>
</dbReference>
<keyword evidence="6" id="KW-1185">Reference proteome</keyword>
<dbReference type="InterPro" id="IPR027417">
    <property type="entry name" value="P-loop_NTPase"/>
</dbReference>
<dbReference type="AlphaFoldDB" id="A0A965ZGK8"/>
<protein>
    <submittedName>
        <fullName evidence="5">ATP-binding cassette domain-containing protein</fullName>
    </submittedName>
</protein>
<dbReference type="PROSITE" id="PS50893">
    <property type="entry name" value="ABC_TRANSPORTER_2"/>
    <property type="match status" value="1"/>
</dbReference>
<dbReference type="PANTHER" id="PTHR42781">
    <property type="entry name" value="SPERMIDINE/PUTRESCINE IMPORT ATP-BINDING PROTEIN POTA"/>
    <property type="match status" value="1"/>
</dbReference>
<dbReference type="InterPro" id="IPR003439">
    <property type="entry name" value="ABC_transporter-like_ATP-bd"/>
</dbReference>
<evidence type="ECO:0000256" key="1">
    <source>
        <dbReference type="ARBA" id="ARBA00022448"/>
    </source>
</evidence>
<evidence type="ECO:0000313" key="5">
    <source>
        <dbReference type="EMBL" id="NCD69702.1"/>
    </source>
</evidence>
<keyword evidence="3 5" id="KW-0067">ATP-binding</keyword>
<reference evidence="5" key="1">
    <citation type="submission" date="2020-01" db="EMBL/GenBank/DDBJ databases">
        <authorList>
            <person name="Seo Y.L."/>
        </authorList>
    </citation>
    <scope>NUCLEOTIDE SEQUENCE</scope>
    <source>
        <strain evidence="5">R11</strain>
    </source>
</reference>
<dbReference type="InterPro" id="IPR050093">
    <property type="entry name" value="ABC_SmlMolc_Importer"/>
</dbReference>
<evidence type="ECO:0000259" key="4">
    <source>
        <dbReference type="PROSITE" id="PS50893"/>
    </source>
</evidence>
<evidence type="ECO:0000256" key="2">
    <source>
        <dbReference type="ARBA" id="ARBA00022741"/>
    </source>
</evidence>
<keyword evidence="2" id="KW-0547">Nucleotide-binding</keyword>